<sequence>MQSVENKGFYFSGYKIANVTQVTKLKGVFPFLRTFSTDFSTGFVDNPSFSCNNAGLGSLWEKIHQVCVVTFDIIDRHSATL</sequence>
<evidence type="ECO:0000313" key="1">
    <source>
        <dbReference type="EMBL" id="VFK55691.1"/>
    </source>
</evidence>
<accession>A0A450ZPQ4</accession>
<dbReference type="AlphaFoldDB" id="A0A450ZPQ4"/>
<dbReference type="EMBL" id="CAADFV010000070">
    <property type="protein sequence ID" value="VFK61712.1"/>
    <property type="molecule type" value="Genomic_DNA"/>
</dbReference>
<evidence type="ECO:0000313" key="2">
    <source>
        <dbReference type="EMBL" id="VFK60262.1"/>
    </source>
</evidence>
<dbReference type="EMBL" id="CAADFX010000119">
    <property type="protein sequence ID" value="VFK60262.1"/>
    <property type="molecule type" value="Genomic_DNA"/>
</dbReference>
<reference evidence="1" key="1">
    <citation type="submission" date="2019-02" db="EMBL/GenBank/DDBJ databases">
        <authorList>
            <person name="Gruber-Vodicka R. H."/>
            <person name="Seah K. B. B."/>
        </authorList>
    </citation>
    <scope>NUCLEOTIDE SEQUENCE</scope>
    <source>
        <strain evidence="2">BECK_BY1</strain>
        <strain evidence="3">BECK_BY2</strain>
        <strain evidence="1">BECK_BY3</strain>
    </source>
</reference>
<name>A0A450ZPQ4_9GAMM</name>
<proteinExistence type="predicted"/>
<protein>
    <submittedName>
        <fullName evidence="1">Uncharacterized protein</fullName>
    </submittedName>
</protein>
<organism evidence="1">
    <name type="scientific">Candidatus Kentrum sp. TUN</name>
    <dbReference type="NCBI Taxonomy" id="2126343"/>
    <lineage>
        <taxon>Bacteria</taxon>
        <taxon>Pseudomonadati</taxon>
        <taxon>Pseudomonadota</taxon>
        <taxon>Gammaproteobacteria</taxon>
        <taxon>Candidatus Kentrum</taxon>
    </lineage>
</organism>
<evidence type="ECO:0000313" key="3">
    <source>
        <dbReference type="EMBL" id="VFK61712.1"/>
    </source>
</evidence>
<gene>
    <name evidence="2" type="ORF">BECKTUN1418D_GA0071000_11194</name>
    <name evidence="3" type="ORF">BECKTUN1418E_GA0071001_107010</name>
    <name evidence="1" type="ORF">BECKTUN1418F_GA0071002_107210</name>
</gene>
<dbReference type="EMBL" id="CAADFY010000072">
    <property type="protein sequence ID" value="VFK55691.1"/>
    <property type="molecule type" value="Genomic_DNA"/>
</dbReference>